<gene>
    <name evidence="7" type="primary">leuC</name>
</gene>
<dbReference type="InterPro" id="IPR036008">
    <property type="entry name" value="Aconitase_4Fe-4S_dom"/>
</dbReference>
<keyword evidence="4 7" id="KW-0456">Lyase</keyword>
<evidence type="ECO:0000313" key="7">
    <source>
        <dbReference type="EMBL" id="AIF23860.1"/>
    </source>
</evidence>
<dbReference type="Pfam" id="PF00694">
    <property type="entry name" value="Aconitase_C"/>
    <property type="match status" value="1"/>
</dbReference>
<feature type="domain" description="Aconitase A/isopropylmalate dehydratase small subunit swivel" evidence="6">
    <location>
        <begin position="100"/>
        <end position="146"/>
    </location>
</feature>
<dbReference type="GO" id="GO:0170038">
    <property type="term" value="P:proteinogenic amino acid biosynthetic process"/>
    <property type="evidence" value="ECO:0007669"/>
    <property type="project" value="UniProtKB-ARBA"/>
</dbReference>
<dbReference type="PROSITE" id="PS01244">
    <property type="entry name" value="ACONITASE_2"/>
    <property type="match status" value="1"/>
</dbReference>
<dbReference type="Pfam" id="PF00330">
    <property type="entry name" value="Aconitase"/>
    <property type="match status" value="1"/>
</dbReference>
<dbReference type="PRINTS" id="PR00415">
    <property type="entry name" value="ACONITASE"/>
</dbReference>
<evidence type="ECO:0000256" key="3">
    <source>
        <dbReference type="ARBA" id="ARBA00023014"/>
    </source>
</evidence>
<dbReference type="GO" id="GO:0051536">
    <property type="term" value="F:iron-sulfur cluster binding"/>
    <property type="evidence" value="ECO:0007669"/>
    <property type="project" value="UniProtKB-KW"/>
</dbReference>
<dbReference type="InterPro" id="IPR015931">
    <property type="entry name" value="Acnase/IPM_dHydase_lsu_aba_1/3"/>
</dbReference>
<keyword evidence="2" id="KW-0408">Iron</keyword>
<dbReference type="GO" id="GO:0046872">
    <property type="term" value="F:metal ion binding"/>
    <property type="evidence" value="ECO:0007669"/>
    <property type="project" value="UniProtKB-KW"/>
</dbReference>
<dbReference type="InterPro" id="IPR001030">
    <property type="entry name" value="Acoase/IPM_deHydtase_lsu_aba"/>
</dbReference>
<evidence type="ECO:0000259" key="5">
    <source>
        <dbReference type="Pfam" id="PF00330"/>
    </source>
</evidence>
<dbReference type="InterPro" id="IPR018136">
    <property type="entry name" value="Aconitase_4Fe-4S_BS"/>
</dbReference>
<dbReference type="GO" id="GO:0170034">
    <property type="term" value="P:L-amino acid biosynthetic process"/>
    <property type="evidence" value="ECO:0007669"/>
    <property type="project" value="UniProtKB-ARBA"/>
</dbReference>
<dbReference type="AlphaFoldDB" id="A0A075I7I1"/>
<dbReference type="SUPFAM" id="SSF52016">
    <property type="entry name" value="LeuD/IlvD-like"/>
    <property type="match status" value="1"/>
</dbReference>
<dbReference type="SUPFAM" id="SSF53732">
    <property type="entry name" value="Aconitase iron-sulfur domain"/>
    <property type="match status" value="1"/>
</dbReference>
<dbReference type="InterPro" id="IPR000573">
    <property type="entry name" value="AconitaseA/IPMdHydase_ssu_swvl"/>
</dbReference>
<organism evidence="7">
    <name type="scientific">uncultured marine group II/III euryarchaeote SAT1000_19_E11</name>
    <dbReference type="NCBI Taxonomy" id="1456566"/>
    <lineage>
        <taxon>Archaea</taxon>
        <taxon>Methanobacteriati</taxon>
        <taxon>Methanobacteriota</taxon>
        <taxon>environmental samples</taxon>
    </lineage>
</organism>
<dbReference type="PANTHER" id="PTHR43822">
    <property type="entry name" value="HOMOACONITASE, MITOCHONDRIAL-RELATED"/>
    <property type="match status" value="1"/>
</dbReference>
<proteinExistence type="predicted"/>
<sequence length="665" mass="72320">MSEQWPPAEIALTPGKRVLFLTKDLELIRRQLYEGLDLCMVDLEVDDLLDDINTDVMTPAWVCFDHEPAIIAENAYAGLVHEGRRVFEPRALLDGGFEAIVSGHRKGTGSSRETAAQCERWSGIRIVIAASFAPIHERNNINLGQLMGNYGMLERLQSGESISLNEFTSEYDPVTSLIIENGGILPFAKSLGAGDISLPELKTESRPMTMVEKMIANKLLGQNGAARYVKPGDAVLSQVDGGYSHEFTTAQVHEFLKQEYGNDYSLPNPSKYAVFEDHLLYATGVPRFGRFTEKIQTLRDMQRVFQQHTGVRDYSAEDGISPGICHQVAREEFIDVGDFIQATDSHTCMGGATNALAYGVGSTEYANLVHNQFAFVQVPESIRFELVGNLDPGCTAKDVILHILWKYAAKSETLDRSMEFGGSGLASLSMDERATLCNMATECSAKTGICEPDSLTVDWLMNRRSGLSEAEVRSAFVLPDDGAEYHGGVHTIDLEQIRPMVAHPGKPDEGIPSDPTNGAYIDEIGEVGIDIAYAGSCTAGKDDDFAFYAQVTEAALEAGLTIPEGVECYIQFGSKTVKSLSEKNGWSEMFERAGVTLIDPGCGACIGAGPGISDDAEQVTISAINRNYQGRSGPGKLYLASPLTVMASAFVGKITAWHPDIFAQD</sequence>
<keyword evidence="1" id="KW-0479">Metal-binding</keyword>
<name>A0A075I7I1_9EURY</name>
<dbReference type="InterPro" id="IPR050067">
    <property type="entry name" value="IPM_dehydratase_rel_enz"/>
</dbReference>
<dbReference type="Gene3D" id="3.20.19.10">
    <property type="entry name" value="Aconitase, domain 4"/>
    <property type="match status" value="1"/>
</dbReference>
<keyword evidence="3" id="KW-0411">Iron-sulfur</keyword>
<evidence type="ECO:0000256" key="2">
    <source>
        <dbReference type="ARBA" id="ARBA00023004"/>
    </source>
</evidence>
<reference evidence="7" key="1">
    <citation type="journal article" date="2014" name="Genome Biol. Evol.">
        <title>Pangenome evidence for extensive interdomain horizontal transfer affecting lineage core and shell genes in uncultured planktonic thaumarchaeota and euryarchaeota.</title>
        <authorList>
            <person name="Deschamps P."/>
            <person name="Zivanovic Y."/>
            <person name="Moreira D."/>
            <person name="Rodriguez-Valera F."/>
            <person name="Lopez-Garcia P."/>
        </authorList>
    </citation>
    <scope>NUCLEOTIDE SEQUENCE</scope>
</reference>
<dbReference type="Gene3D" id="3.30.499.10">
    <property type="entry name" value="Aconitase, domain 3"/>
    <property type="match status" value="2"/>
</dbReference>
<dbReference type="EC" id="4.2.1.33" evidence="7"/>
<evidence type="ECO:0000259" key="6">
    <source>
        <dbReference type="Pfam" id="PF00694"/>
    </source>
</evidence>
<feature type="domain" description="Aconitase/3-isopropylmalate dehydratase large subunit alpha/beta/alpha" evidence="5">
    <location>
        <begin position="239"/>
        <end position="652"/>
    </location>
</feature>
<accession>A0A075I7I1</accession>
<dbReference type="InterPro" id="IPR015928">
    <property type="entry name" value="Aconitase/3IPM_dehydase_swvl"/>
</dbReference>
<evidence type="ECO:0000256" key="1">
    <source>
        <dbReference type="ARBA" id="ARBA00022723"/>
    </source>
</evidence>
<protein>
    <submittedName>
        <fullName evidence="7">Aconitate hydratase domain protein (LeuC)</fullName>
        <ecNumber evidence="7">4.2.1.33</ecNumber>
    </submittedName>
</protein>
<dbReference type="EMBL" id="KF901243">
    <property type="protein sequence ID" value="AIF23860.1"/>
    <property type="molecule type" value="Genomic_DNA"/>
</dbReference>
<dbReference type="GO" id="GO:0003861">
    <property type="term" value="F:3-isopropylmalate dehydratase activity"/>
    <property type="evidence" value="ECO:0007669"/>
    <property type="project" value="UniProtKB-EC"/>
</dbReference>
<evidence type="ECO:0000256" key="4">
    <source>
        <dbReference type="ARBA" id="ARBA00023239"/>
    </source>
</evidence>
<dbReference type="PANTHER" id="PTHR43822:SF2">
    <property type="entry name" value="HOMOACONITASE, MITOCHONDRIAL"/>
    <property type="match status" value="1"/>
</dbReference>